<sequence>MGRAEYQLYLLETMRPLPETLDRILREIECSQEQMEQETERIRSEIHMPAGSAGRTRDILRGIRTHQEQGGLVERYKFPLWPEYELEVEYHPAGDFFMRLWFVRAPGSEPPTGQPTPWTWLKDEALAQYEDVKELTLWLPYETYDVLNPKDGKRYFLRFGWYVLQEIDEM</sequence>
<dbReference type="EMBL" id="BAAABV010000035">
    <property type="protein sequence ID" value="GAA0324671.1"/>
    <property type="molecule type" value="Genomic_DNA"/>
</dbReference>
<gene>
    <name evidence="1" type="ORF">GCM10010302_74760</name>
</gene>
<dbReference type="Proteomes" id="UP001501867">
    <property type="component" value="Unassembled WGS sequence"/>
</dbReference>
<accession>A0ABN0W488</accession>
<evidence type="ECO:0000313" key="1">
    <source>
        <dbReference type="EMBL" id="GAA0324671.1"/>
    </source>
</evidence>
<reference evidence="1 2" key="1">
    <citation type="journal article" date="2019" name="Int. J. Syst. Evol. Microbiol.">
        <title>The Global Catalogue of Microorganisms (GCM) 10K type strain sequencing project: providing services to taxonomists for standard genome sequencing and annotation.</title>
        <authorList>
            <consortium name="The Broad Institute Genomics Platform"/>
            <consortium name="The Broad Institute Genome Sequencing Center for Infectious Disease"/>
            <person name="Wu L."/>
            <person name="Ma J."/>
        </authorList>
    </citation>
    <scope>NUCLEOTIDE SEQUENCE [LARGE SCALE GENOMIC DNA]</scope>
    <source>
        <strain evidence="1 2">JCM 4505</strain>
    </source>
</reference>
<organism evidence="1 2">
    <name type="scientific">Streptomyces polychromogenes</name>
    <dbReference type="NCBI Taxonomy" id="67342"/>
    <lineage>
        <taxon>Bacteria</taxon>
        <taxon>Bacillati</taxon>
        <taxon>Actinomycetota</taxon>
        <taxon>Actinomycetes</taxon>
        <taxon>Kitasatosporales</taxon>
        <taxon>Streptomycetaceae</taxon>
        <taxon>Streptomyces</taxon>
    </lineage>
</organism>
<keyword evidence="2" id="KW-1185">Reference proteome</keyword>
<proteinExistence type="predicted"/>
<evidence type="ECO:0000313" key="2">
    <source>
        <dbReference type="Proteomes" id="UP001501867"/>
    </source>
</evidence>
<evidence type="ECO:0008006" key="3">
    <source>
        <dbReference type="Google" id="ProtNLM"/>
    </source>
</evidence>
<comment type="caution">
    <text evidence="1">The sequence shown here is derived from an EMBL/GenBank/DDBJ whole genome shotgun (WGS) entry which is preliminary data.</text>
</comment>
<protein>
    <recommendedName>
        <fullName evidence="3">DUF2313 domain-containing protein</fullName>
    </recommendedName>
</protein>
<name>A0ABN0W488_9ACTN</name>